<organism evidence="3">
    <name type="scientific">Harvfovirus sp</name>
    <dbReference type="NCBI Taxonomy" id="2487768"/>
    <lineage>
        <taxon>Viruses</taxon>
        <taxon>Varidnaviria</taxon>
        <taxon>Bamfordvirae</taxon>
        <taxon>Nucleocytoviricota</taxon>
        <taxon>Megaviricetes</taxon>
        <taxon>Imitervirales</taxon>
        <taxon>Mimiviridae</taxon>
        <taxon>Klosneuvirinae</taxon>
    </lineage>
</organism>
<dbReference type="InterPro" id="IPR019734">
    <property type="entry name" value="TPR_rpt"/>
</dbReference>
<dbReference type="Gene3D" id="1.25.40.10">
    <property type="entry name" value="Tetratricopeptide repeat domain"/>
    <property type="match status" value="2"/>
</dbReference>
<gene>
    <name evidence="3" type="ORF">Harvfovirus5_21</name>
</gene>
<feature type="repeat" description="TPR" evidence="1">
    <location>
        <begin position="145"/>
        <end position="178"/>
    </location>
</feature>
<dbReference type="SUPFAM" id="SSF48452">
    <property type="entry name" value="TPR-like"/>
    <property type="match status" value="1"/>
</dbReference>
<feature type="compositionally biased region" description="Polar residues" evidence="2">
    <location>
        <begin position="1"/>
        <end position="10"/>
    </location>
</feature>
<reference evidence="3" key="1">
    <citation type="submission" date="2018-10" db="EMBL/GenBank/DDBJ databases">
        <title>Hidden diversity of soil giant viruses.</title>
        <authorList>
            <person name="Schulz F."/>
            <person name="Alteio L."/>
            <person name="Goudeau D."/>
            <person name="Ryan E.M."/>
            <person name="Malmstrom R.R."/>
            <person name="Blanchard J."/>
            <person name="Woyke T."/>
        </authorList>
    </citation>
    <scope>NUCLEOTIDE SEQUENCE</scope>
    <source>
        <strain evidence="3">HAV1</strain>
    </source>
</reference>
<feature type="region of interest" description="Disordered" evidence="2">
    <location>
        <begin position="1"/>
        <end position="23"/>
    </location>
</feature>
<dbReference type="EMBL" id="MK072247">
    <property type="protein sequence ID" value="AYV80717.1"/>
    <property type="molecule type" value="Genomic_DNA"/>
</dbReference>
<evidence type="ECO:0000256" key="2">
    <source>
        <dbReference type="SAM" id="MobiDB-lite"/>
    </source>
</evidence>
<sequence length="313" mass="37257">MAQDSKSYTKFSDEADDITHTPISSPDYYKTVVHTEPKKLYDPEEIEKKLLTARADQAEWICQPFLETEGHACYCLGNYYYYRNDSDKAHTYYKMGRLKYNKCLKRIAEQFQKGMQYAKDESEKEIHRTQAINYYLEYLAKEKDSDCYMQVANLYFESKKIDEAIEYYEKYLAMINFSEQKEYPKTSSIVTVVKNLGSSYEMKSLREKALEFYVSVYKKGLSHVLKDICELCLDSPSENKIEAEIFNYFKEAVEKNYLDAKYMMAHIFWKMKSFGKAKEFFKIAEREYRDARDFEKVRYCQTFLAHIVLSMED</sequence>
<dbReference type="InterPro" id="IPR011990">
    <property type="entry name" value="TPR-like_helical_dom_sf"/>
</dbReference>
<evidence type="ECO:0000256" key="1">
    <source>
        <dbReference type="PROSITE-ProRule" id="PRU00339"/>
    </source>
</evidence>
<accession>A0A3G5A0K4</accession>
<name>A0A3G5A0K4_9VIRU</name>
<proteinExistence type="predicted"/>
<evidence type="ECO:0000313" key="3">
    <source>
        <dbReference type="EMBL" id="AYV80717.1"/>
    </source>
</evidence>
<dbReference type="SMART" id="SM00028">
    <property type="entry name" value="TPR"/>
    <property type="match status" value="4"/>
</dbReference>
<keyword evidence="1" id="KW-0802">TPR repeat</keyword>
<protein>
    <submittedName>
        <fullName evidence="3">Uncharacterized protein</fullName>
    </submittedName>
</protein>
<dbReference type="PROSITE" id="PS50005">
    <property type="entry name" value="TPR"/>
    <property type="match status" value="1"/>
</dbReference>